<feature type="transmembrane region" description="Helical" evidence="2">
    <location>
        <begin position="49"/>
        <end position="69"/>
    </location>
</feature>
<name>A0A380CTL0_SPHSI</name>
<keyword evidence="2" id="KW-1133">Transmembrane helix</keyword>
<keyword evidence="2" id="KW-0812">Transmembrane</keyword>
<proteinExistence type="predicted"/>
<organism evidence="3 4">
    <name type="scientific">Sphingobacterium spiritivorum</name>
    <name type="common">Flavobacterium spiritivorum</name>
    <dbReference type="NCBI Taxonomy" id="258"/>
    <lineage>
        <taxon>Bacteria</taxon>
        <taxon>Pseudomonadati</taxon>
        <taxon>Bacteroidota</taxon>
        <taxon>Sphingobacteriia</taxon>
        <taxon>Sphingobacteriales</taxon>
        <taxon>Sphingobacteriaceae</taxon>
        <taxon>Sphingobacterium</taxon>
    </lineage>
</organism>
<evidence type="ECO:0000313" key="3">
    <source>
        <dbReference type="EMBL" id="SUJ28751.1"/>
    </source>
</evidence>
<evidence type="ECO:0000313" key="4">
    <source>
        <dbReference type="Proteomes" id="UP000254893"/>
    </source>
</evidence>
<dbReference type="Proteomes" id="UP000254893">
    <property type="component" value="Unassembled WGS sequence"/>
</dbReference>
<dbReference type="RefSeq" id="WP_003005530.1">
    <property type="nucleotide sequence ID" value="NZ_CP068082.1"/>
</dbReference>
<dbReference type="AlphaFoldDB" id="A0A380CTL0"/>
<feature type="transmembrane region" description="Helical" evidence="2">
    <location>
        <begin position="25"/>
        <end position="43"/>
    </location>
</feature>
<keyword evidence="2" id="KW-0472">Membrane</keyword>
<evidence type="ECO:0008006" key="5">
    <source>
        <dbReference type="Google" id="ProtNLM"/>
    </source>
</evidence>
<accession>A0A380CTL0</accession>
<reference evidence="3 4" key="1">
    <citation type="submission" date="2018-06" db="EMBL/GenBank/DDBJ databases">
        <authorList>
            <consortium name="Pathogen Informatics"/>
            <person name="Doyle S."/>
        </authorList>
    </citation>
    <scope>NUCLEOTIDE SEQUENCE [LARGE SCALE GENOMIC DNA]</scope>
    <source>
        <strain evidence="3 4">NCTC11388</strain>
    </source>
</reference>
<dbReference type="EMBL" id="UGYW01000002">
    <property type="protein sequence ID" value="SUJ28751.1"/>
    <property type="molecule type" value="Genomic_DNA"/>
</dbReference>
<feature type="compositionally biased region" description="Basic and acidic residues" evidence="1">
    <location>
        <begin position="112"/>
        <end position="123"/>
    </location>
</feature>
<evidence type="ECO:0000256" key="1">
    <source>
        <dbReference type="SAM" id="MobiDB-lite"/>
    </source>
</evidence>
<sequence>MTHGRYPIYKGLQKPLIYRGFKGKFIYWGIGSLIGGLAIGGLIGAITNLFLGGFATLALMGAGLAYTFMKQGDGLHDKTRHRGAFIHPAHLSISYETEPDLSGELSSAIKNRQTDENREKDNL</sequence>
<gene>
    <name evidence="3" type="ORF">NCTC11388_04422</name>
</gene>
<feature type="region of interest" description="Disordered" evidence="1">
    <location>
        <begin position="98"/>
        <end position="123"/>
    </location>
</feature>
<evidence type="ECO:0000256" key="2">
    <source>
        <dbReference type="SAM" id="Phobius"/>
    </source>
</evidence>
<protein>
    <recommendedName>
        <fullName evidence="5">DUF4133 domain-containing protein</fullName>
    </recommendedName>
</protein>